<dbReference type="HAMAP" id="MF_00724">
    <property type="entry name" value="FliE"/>
    <property type="match status" value="1"/>
</dbReference>
<evidence type="ECO:0000256" key="3">
    <source>
        <dbReference type="ARBA" id="ARBA00023143"/>
    </source>
</evidence>
<reference evidence="5 6" key="1">
    <citation type="submission" date="2019-12" db="EMBL/GenBank/DDBJ databases">
        <authorList>
            <person name="Huq M.A."/>
        </authorList>
    </citation>
    <scope>NUCLEOTIDE SEQUENCE [LARGE SCALE GENOMIC DNA]</scope>
    <source>
        <strain evidence="5 6">MAH-25</strain>
    </source>
</reference>
<dbReference type="InterPro" id="IPR001624">
    <property type="entry name" value="FliE"/>
</dbReference>
<keyword evidence="5" id="KW-0969">Cilium</keyword>
<accession>A0A6N8IUA1</accession>
<protein>
    <recommendedName>
        <fullName evidence="4">Flagellar hook-basal body complex protein FliE</fullName>
    </recommendedName>
</protein>
<evidence type="ECO:0000256" key="2">
    <source>
        <dbReference type="ARBA" id="ARBA00009272"/>
    </source>
</evidence>
<dbReference type="RefSeq" id="WP_157397722.1">
    <property type="nucleotide sequence ID" value="NZ_WSEL01000003.1"/>
</dbReference>
<dbReference type="GO" id="GO:0003774">
    <property type="term" value="F:cytoskeletal motor activity"/>
    <property type="evidence" value="ECO:0007669"/>
    <property type="project" value="InterPro"/>
</dbReference>
<dbReference type="GO" id="GO:0005198">
    <property type="term" value="F:structural molecule activity"/>
    <property type="evidence" value="ECO:0007669"/>
    <property type="project" value="InterPro"/>
</dbReference>
<evidence type="ECO:0000256" key="1">
    <source>
        <dbReference type="ARBA" id="ARBA00004117"/>
    </source>
</evidence>
<comment type="subcellular location">
    <subcellularLocation>
        <location evidence="1 4">Bacterial flagellum basal body</location>
    </subcellularLocation>
</comment>
<organism evidence="5 6">
    <name type="scientific">Ramlibacter pinisoli</name>
    <dbReference type="NCBI Taxonomy" id="2682844"/>
    <lineage>
        <taxon>Bacteria</taxon>
        <taxon>Pseudomonadati</taxon>
        <taxon>Pseudomonadota</taxon>
        <taxon>Betaproteobacteria</taxon>
        <taxon>Burkholderiales</taxon>
        <taxon>Comamonadaceae</taxon>
        <taxon>Ramlibacter</taxon>
    </lineage>
</organism>
<comment type="caution">
    <text evidence="5">The sequence shown here is derived from an EMBL/GenBank/DDBJ whole genome shotgun (WGS) entry which is preliminary data.</text>
</comment>
<dbReference type="GO" id="GO:0071973">
    <property type="term" value="P:bacterial-type flagellum-dependent cell motility"/>
    <property type="evidence" value="ECO:0007669"/>
    <property type="project" value="InterPro"/>
</dbReference>
<keyword evidence="3 4" id="KW-0975">Bacterial flagellum</keyword>
<sequence>MSPDAIAAIGLHDEVQPAAFQPAPVVGGDELPFGRLVTEGLRAVDQRLAASQSDLQALALGESRNLHEVMVRMEEGRIAFQLLLQARNRVLEAYQDVMRMQL</sequence>
<proteinExistence type="inferred from homology"/>
<keyword evidence="6" id="KW-1185">Reference proteome</keyword>
<dbReference type="Pfam" id="PF02049">
    <property type="entry name" value="FliE"/>
    <property type="match status" value="1"/>
</dbReference>
<comment type="similarity">
    <text evidence="2 4">Belongs to the FliE family.</text>
</comment>
<keyword evidence="5" id="KW-0966">Cell projection</keyword>
<evidence type="ECO:0000256" key="4">
    <source>
        <dbReference type="HAMAP-Rule" id="MF_00724"/>
    </source>
</evidence>
<keyword evidence="5" id="KW-0282">Flagellum</keyword>
<name>A0A6N8IUA1_9BURK</name>
<evidence type="ECO:0000313" key="5">
    <source>
        <dbReference type="EMBL" id="MVQ29750.1"/>
    </source>
</evidence>
<dbReference type="AlphaFoldDB" id="A0A6N8IUA1"/>
<gene>
    <name evidence="4" type="primary">fliE</name>
    <name evidence="5" type="ORF">GON04_09840</name>
</gene>
<dbReference type="PANTHER" id="PTHR34653">
    <property type="match status" value="1"/>
</dbReference>
<dbReference type="PANTHER" id="PTHR34653:SF1">
    <property type="entry name" value="FLAGELLAR HOOK-BASAL BODY COMPLEX PROTEIN FLIE"/>
    <property type="match status" value="1"/>
</dbReference>
<dbReference type="EMBL" id="WSEL01000003">
    <property type="protein sequence ID" value="MVQ29750.1"/>
    <property type="molecule type" value="Genomic_DNA"/>
</dbReference>
<dbReference type="PRINTS" id="PR01006">
    <property type="entry name" value="FLGHOOKFLIE"/>
</dbReference>
<dbReference type="Proteomes" id="UP000469385">
    <property type="component" value="Unassembled WGS sequence"/>
</dbReference>
<dbReference type="GO" id="GO:0009425">
    <property type="term" value="C:bacterial-type flagellum basal body"/>
    <property type="evidence" value="ECO:0007669"/>
    <property type="project" value="UniProtKB-SubCell"/>
</dbReference>
<evidence type="ECO:0000313" key="6">
    <source>
        <dbReference type="Proteomes" id="UP000469385"/>
    </source>
</evidence>